<dbReference type="OrthoDB" id="4062651at2759"/>
<accession>A0A7J0EAF7</accession>
<feature type="domain" description="Protein kinase" evidence="3">
    <location>
        <begin position="261"/>
        <end position="607"/>
    </location>
</feature>
<dbReference type="InterPro" id="IPR018392">
    <property type="entry name" value="LysM"/>
</dbReference>
<dbReference type="Pfam" id="PF23446">
    <property type="entry name" value="LysM1_NFP_LYK"/>
    <property type="match status" value="1"/>
</dbReference>
<keyword evidence="2" id="KW-0732">Signal</keyword>
<dbReference type="PROSITE" id="PS50011">
    <property type="entry name" value="PROTEIN_KINASE_DOM"/>
    <property type="match status" value="1"/>
</dbReference>
<dbReference type="Gene3D" id="1.10.510.10">
    <property type="entry name" value="Transferase(Phosphotransferase) domain 1"/>
    <property type="match status" value="1"/>
</dbReference>
<dbReference type="Proteomes" id="UP000585474">
    <property type="component" value="Unassembled WGS sequence"/>
</dbReference>
<dbReference type="InterPro" id="IPR036779">
    <property type="entry name" value="LysM_dom_sf"/>
</dbReference>
<keyword evidence="1" id="KW-0812">Transmembrane</keyword>
<evidence type="ECO:0000256" key="2">
    <source>
        <dbReference type="SAM" id="SignalP"/>
    </source>
</evidence>
<dbReference type="PANTHER" id="PTHR45927:SF13">
    <property type="entry name" value="PROTEIN LYK2"/>
    <property type="match status" value="1"/>
</dbReference>
<dbReference type="InterPro" id="IPR000719">
    <property type="entry name" value="Prot_kinase_dom"/>
</dbReference>
<dbReference type="Pfam" id="PF23472">
    <property type="entry name" value="LysM2_CERK1_LYK3_4_5"/>
    <property type="match status" value="1"/>
</dbReference>
<protein>
    <submittedName>
        <fullName evidence="5">Protein kinase superfamily protein</fullName>
    </submittedName>
</protein>
<feature type="transmembrane region" description="Helical" evidence="1">
    <location>
        <begin position="261"/>
        <end position="285"/>
    </location>
</feature>
<evidence type="ECO:0000313" key="5">
    <source>
        <dbReference type="EMBL" id="GFY83166.1"/>
    </source>
</evidence>
<evidence type="ECO:0000313" key="6">
    <source>
        <dbReference type="Proteomes" id="UP000585474"/>
    </source>
</evidence>
<evidence type="ECO:0000259" key="3">
    <source>
        <dbReference type="PROSITE" id="PS50011"/>
    </source>
</evidence>
<comment type="caution">
    <text evidence="5">The sequence shown here is derived from an EMBL/GenBank/DDBJ whole genome shotgun (WGS) entry which is preliminary data.</text>
</comment>
<dbReference type="PROSITE" id="PS51782">
    <property type="entry name" value="LYSM"/>
    <property type="match status" value="1"/>
</dbReference>
<dbReference type="AlphaFoldDB" id="A0A7J0EAF7"/>
<dbReference type="InterPro" id="IPR052611">
    <property type="entry name" value="Plant_RLK_LysM"/>
</dbReference>
<keyword evidence="5" id="KW-0418">Kinase</keyword>
<feature type="chain" id="PRO_5029712369" evidence="2">
    <location>
        <begin position="22"/>
        <end position="632"/>
    </location>
</feature>
<keyword evidence="5" id="KW-0808">Transferase</keyword>
<gene>
    <name evidence="5" type="ORF">Acr_02g0014060</name>
</gene>
<dbReference type="Gene3D" id="3.10.350.10">
    <property type="entry name" value="LysM domain"/>
    <property type="match status" value="1"/>
</dbReference>
<dbReference type="InterPro" id="IPR056561">
    <property type="entry name" value="NFP_LYK_LysM1"/>
</dbReference>
<feature type="domain" description="LysM" evidence="4">
    <location>
        <begin position="183"/>
        <end position="231"/>
    </location>
</feature>
<dbReference type="Gene3D" id="3.30.200.20">
    <property type="entry name" value="Phosphorylase Kinase, domain 1"/>
    <property type="match status" value="1"/>
</dbReference>
<evidence type="ECO:0000259" key="4">
    <source>
        <dbReference type="PROSITE" id="PS51782"/>
    </source>
</evidence>
<keyword evidence="6" id="KW-1185">Reference proteome</keyword>
<dbReference type="Pfam" id="PF01476">
    <property type="entry name" value="LysM"/>
    <property type="match status" value="1"/>
</dbReference>
<keyword evidence="1" id="KW-0472">Membrane</keyword>
<dbReference type="SUPFAM" id="SSF56112">
    <property type="entry name" value="Protein kinase-like (PK-like)"/>
    <property type="match status" value="1"/>
</dbReference>
<organism evidence="5 6">
    <name type="scientific">Actinidia rufa</name>
    <dbReference type="NCBI Taxonomy" id="165716"/>
    <lineage>
        <taxon>Eukaryota</taxon>
        <taxon>Viridiplantae</taxon>
        <taxon>Streptophyta</taxon>
        <taxon>Embryophyta</taxon>
        <taxon>Tracheophyta</taxon>
        <taxon>Spermatophyta</taxon>
        <taxon>Magnoliopsida</taxon>
        <taxon>eudicotyledons</taxon>
        <taxon>Gunneridae</taxon>
        <taxon>Pentapetalae</taxon>
        <taxon>asterids</taxon>
        <taxon>Ericales</taxon>
        <taxon>Actinidiaceae</taxon>
        <taxon>Actinidia</taxon>
    </lineage>
</organism>
<dbReference type="InterPro" id="IPR056562">
    <property type="entry name" value="LysM2_CERK1_LYK3_4_5"/>
</dbReference>
<dbReference type="PANTHER" id="PTHR45927">
    <property type="entry name" value="LYSM-DOMAIN RECEPTOR-LIKE KINASE-RELATED"/>
    <property type="match status" value="1"/>
</dbReference>
<dbReference type="GO" id="GO:0005886">
    <property type="term" value="C:plasma membrane"/>
    <property type="evidence" value="ECO:0007669"/>
    <property type="project" value="UniProtKB-ARBA"/>
</dbReference>
<sequence length="632" mass="70022">MITKPQFRPFFVFFIWVLSSALEHNFPNCENPSSQENFTFHCNTNESQNHCDTFALLRATSRFSSLTNLSSFLGINRIALAQANNFSSNTEFVPRDQPLLVPIQCVCNGGGFFEAELTRTALKGESFDGIASVLEGLTDCEAIREKNPSLSLWNVGEKVKLVIPLRCACPSSYEINQKVNFLISYPVSEGDSVLDLALKFNLTPETIISANNRSGASFKPQKLLPLSTILIPVEEKPVFGSREKSDLGFPQGKRKSKMWRFGIYVALGGVVFGAGIAILATFWVIQWRRKKEISGKMADLELQQLGLSIRTTSEKRLVETYTIEELRKATEDFSSSNLIEGSVFHGRLNGKNLAIKGTNTKTLAKVELGLFQDTTHHHPNIIRLIGTCSAEGNSDSFLVFEYAKNGSLKDWLHGGLAMKSHFIASCYCFLNWSQRLKICLDVAMALHYMHHIMIPSYVHGNIKSRNIFLDEEFVAKIGNFGLPNVATELSQSWSKGYLAPEYTPQGNLSPSIDIFAYGVVLLEVLSGKTPITEETGEGRVWLSEKIKSIVQANNAEGLSEWMDSALGEDYSFDGAVTLANLARACVENDSSLRPSAGEIVEKLSKLVDDLPEGEQFSICESSSKPLAIEEDK</sequence>
<name>A0A7J0EAF7_9ERIC</name>
<reference evidence="5 6" key="1">
    <citation type="submission" date="2019-07" db="EMBL/GenBank/DDBJ databases">
        <title>De Novo Assembly of kiwifruit Actinidia rufa.</title>
        <authorList>
            <person name="Sugita-Konishi S."/>
            <person name="Sato K."/>
            <person name="Mori E."/>
            <person name="Abe Y."/>
            <person name="Kisaki G."/>
            <person name="Hamano K."/>
            <person name="Suezawa K."/>
            <person name="Otani M."/>
            <person name="Fukuda T."/>
            <person name="Manabe T."/>
            <person name="Gomi K."/>
            <person name="Tabuchi M."/>
            <person name="Akimitsu K."/>
            <person name="Kataoka I."/>
        </authorList>
    </citation>
    <scope>NUCLEOTIDE SEQUENCE [LARGE SCALE GENOMIC DNA]</scope>
    <source>
        <strain evidence="6">cv. Fuchu</strain>
    </source>
</reference>
<dbReference type="EMBL" id="BJWL01000002">
    <property type="protein sequence ID" value="GFY83166.1"/>
    <property type="molecule type" value="Genomic_DNA"/>
</dbReference>
<dbReference type="GO" id="GO:0005524">
    <property type="term" value="F:ATP binding"/>
    <property type="evidence" value="ECO:0007669"/>
    <property type="project" value="InterPro"/>
</dbReference>
<proteinExistence type="predicted"/>
<keyword evidence="1" id="KW-1133">Transmembrane helix</keyword>
<dbReference type="Pfam" id="PF00069">
    <property type="entry name" value="Pkinase"/>
    <property type="match status" value="1"/>
</dbReference>
<evidence type="ECO:0000256" key="1">
    <source>
        <dbReference type="SAM" id="Phobius"/>
    </source>
</evidence>
<dbReference type="GO" id="GO:0004672">
    <property type="term" value="F:protein kinase activity"/>
    <property type="evidence" value="ECO:0007669"/>
    <property type="project" value="InterPro"/>
</dbReference>
<feature type="signal peptide" evidence="2">
    <location>
        <begin position="1"/>
        <end position="21"/>
    </location>
</feature>
<dbReference type="InterPro" id="IPR011009">
    <property type="entry name" value="Kinase-like_dom_sf"/>
</dbReference>